<feature type="region of interest" description="Disordered" evidence="4">
    <location>
        <begin position="246"/>
        <end position="283"/>
    </location>
</feature>
<dbReference type="AlphaFoldDB" id="A0AAE0CX17"/>
<dbReference type="InterPro" id="IPR036770">
    <property type="entry name" value="Ankyrin_rpt-contain_sf"/>
</dbReference>
<evidence type="ECO:0000256" key="3">
    <source>
        <dbReference type="PROSITE-ProRule" id="PRU00023"/>
    </source>
</evidence>
<dbReference type="PANTHER" id="PTHR24198">
    <property type="entry name" value="ANKYRIN REPEAT AND PROTEIN KINASE DOMAIN-CONTAINING PROTEIN"/>
    <property type="match status" value="1"/>
</dbReference>
<dbReference type="EMBL" id="VYYT01000880">
    <property type="protein sequence ID" value="KAK2728444.1"/>
    <property type="molecule type" value="Genomic_DNA"/>
</dbReference>
<dbReference type="Proteomes" id="UP001281614">
    <property type="component" value="Unassembled WGS sequence"/>
</dbReference>
<dbReference type="InterPro" id="IPR002110">
    <property type="entry name" value="Ankyrin_rpt"/>
</dbReference>
<evidence type="ECO:0000256" key="1">
    <source>
        <dbReference type="ARBA" id="ARBA00022737"/>
    </source>
</evidence>
<comment type="caution">
    <text evidence="5">The sequence shown here is derived from an EMBL/GenBank/DDBJ whole genome shotgun (WGS) entry which is preliminary data.</text>
</comment>
<protein>
    <submittedName>
        <fullName evidence="5">Ankyrin repeat-containing protein</fullName>
    </submittedName>
</protein>
<gene>
    <name evidence="5" type="ORF">CKAH01_10916</name>
</gene>
<organism evidence="5 6">
    <name type="scientific">Colletotrichum kahawae</name>
    <name type="common">Coffee berry disease fungus</name>
    <dbReference type="NCBI Taxonomy" id="34407"/>
    <lineage>
        <taxon>Eukaryota</taxon>
        <taxon>Fungi</taxon>
        <taxon>Dikarya</taxon>
        <taxon>Ascomycota</taxon>
        <taxon>Pezizomycotina</taxon>
        <taxon>Sordariomycetes</taxon>
        <taxon>Hypocreomycetidae</taxon>
        <taxon>Glomerellales</taxon>
        <taxon>Glomerellaceae</taxon>
        <taxon>Colletotrichum</taxon>
        <taxon>Colletotrichum gloeosporioides species complex</taxon>
    </lineage>
</organism>
<evidence type="ECO:0000256" key="4">
    <source>
        <dbReference type="SAM" id="MobiDB-lite"/>
    </source>
</evidence>
<evidence type="ECO:0000256" key="2">
    <source>
        <dbReference type="ARBA" id="ARBA00023043"/>
    </source>
</evidence>
<sequence>MLSPSKIPIPPSPASSDASFYSRVSGNDRSRIQPLRTLPDLEVWPSHNPLVGAILSGDIARVRLLAQQGHTVAESDGWALYDACIRGTDMMQALLLNPDIDFNLELPGNNGRTLHHLLRTPAAQFQGGKVNVILLLLLTGVDPFQRDNLGDTALHLLAGPVHWDNPSDSLSLESQQREFKLETESLDILRYLLRRMHTYVRRATDDKPLDSVNNYGNTALVVSMLYGNTEASKLLLESGARRDIAGELKSLSTGPESEGPDPETTISDSHDITDGLSDVEQYM</sequence>
<dbReference type="PROSITE" id="PS50088">
    <property type="entry name" value="ANK_REPEAT"/>
    <property type="match status" value="1"/>
</dbReference>
<name>A0AAE0CX17_COLKA</name>
<keyword evidence="1" id="KW-0677">Repeat</keyword>
<dbReference type="PANTHER" id="PTHR24198:SF165">
    <property type="entry name" value="ANKYRIN REPEAT-CONTAINING PROTEIN-RELATED"/>
    <property type="match status" value="1"/>
</dbReference>
<dbReference type="Gene3D" id="1.25.40.20">
    <property type="entry name" value="Ankyrin repeat-containing domain"/>
    <property type="match status" value="1"/>
</dbReference>
<proteinExistence type="predicted"/>
<accession>A0AAE0CX17</accession>
<evidence type="ECO:0000313" key="5">
    <source>
        <dbReference type="EMBL" id="KAK2728444.1"/>
    </source>
</evidence>
<evidence type="ECO:0000313" key="6">
    <source>
        <dbReference type="Proteomes" id="UP001281614"/>
    </source>
</evidence>
<dbReference type="SUPFAM" id="SSF48403">
    <property type="entry name" value="Ankyrin repeat"/>
    <property type="match status" value="1"/>
</dbReference>
<feature type="repeat" description="ANK" evidence="3">
    <location>
        <begin position="215"/>
        <end position="247"/>
    </location>
</feature>
<keyword evidence="6" id="KW-1185">Reference proteome</keyword>
<keyword evidence="2 3" id="KW-0040">ANK repeat</keyword>
<feature type="region of interest" description="Disordered" evidence="4">
    <location>
        <begin position="1"/>
        <end position="22"/>
    </location>
</feature>
<reference evidence="5" key="1">
    <citation type="submission" date="2023-02" db="EMBL/GenBank/DDBJ databases">
        <title>Colletotrichum kahawae CIFC_Que2 genome sequencing and assembly.</title>
        <authorList>
            <person name="Baroncelli R."/>
        </authorList>
    </citation>
    <scope>NUCLEOTIDE SEQUENCE</scope>
    <source>
        <strain evidence="5">CIFC_Que2</strain>
    </source>
</reference>